<dbReference type="PANTHER" id="PTHR15678:SF6">
    <property type="entry name" value="BRIDGE-LIKE LIPID TRANSFER PROTEIN FAMILY MEMBER 2"/>
    <property type="match status" value="1"/>
</dbReference>
<dbReference type="InterPro" id="IPR019449">
    <property type="entry name" value="FMP27_WPPW_RBG"/>
</dbReference>
<feature type="compositionally biased region" description="Polar residues" evidence="2">
    <location>
        <begin position="2820"/>
        <end position="2831"/>
    </location>
</feature>
<evidence type="ECO:0000259" key="4">
    <source>
        <dbReference type="SMART" id="SM01215"/>
    </source>
</evidence>
<feature type="region of interest" description="Disordered" evidence="2">
    <location>
        <begin position="2575"/>
        <end position="2594"/>
    </location>
</feature>
<dbReference type="InterPro" id="IPR045167">
    <property type="entry name" value="Hobbit"/>
</dbReference>
<evidence type="ECO:0000313" key="6">
    <source>
        <dbReference type="EMBL" id="KAF9464454.1"/>
    </source>
</evidence>
<dbReference type="InterPro" id="IPR019415">
    <property type="entry name" value="FMP27_SW_RBG"/>
</dbReference>
<comment type="caution">
    <text evidence="6">The sequence shown here is derived from an EMBL/GenBank/DDBJ whole genome shotgun (WGS) entry which is preliminary data.</text>
</comment>
<organism evidence="6 7">
    <name type="scientific">Collybia nuda</name>
    <dbReference type="NCBI Taxonomy" id="64659"/>
    <lineage>
        <taxon>Eukaryota</taxon>
        <taxon>Fungi</taxon>
        <taxon>Dikarya</taxon>
        <taxon>Basidiomycota</taxon>
        <taxon>Agaricomycotina</taxon>
        <taxon>Agaricomycetes</taxon>
        <taxon>Agaricomycetidae</taxon>
        <taxon>Agaricales</taxon>
        <taxon>Tricholomatineae</taxon>
        <taxon>Clitocybaceae</taxon>
        <taxon>Collybia</taxon>
    </lineage>
</organism>
<evidence type="ECO:0000259" key="3">
    <source>
        <dbReference type="SMART" id="SM01214"/>
    </source>
</evidence>
<feature type="domain" description="FMP27/BLTP2/Hobbit GFWDK motif-containing RBG unit" evidence="3">
    <location>
        <begin position="1349"/>
        <end position="1501"/>
    </location>
</feature>
<sequence>MRQHSPFSLLRTLLLDTPEDAWWTSLLYWVIRLTTFSLLLRTYLIPWILSLVSRHIRVRSVSIWSIRGLYIRKGTRIYRVDRISYGWSKGKGINVRLTGLNMEIGRSEPKVHSPTLRGHSRKLTLADFAPSPMAYRFRELLSDCYSLVEPIFRPLIRTGVVACLRLVIRWLPYIIGSLAFDLQSTSFTFTEFPDAKIYVEGISFNAQLSFTQLEKVMDVVDNEKMPRSLAARRLTGMAAWKRRFTDSFQRSLDRAWGKAQGNASISLKFLNLVGSMHPRNSEVGDITKFLRLPGAVDFEASIGFNPREGSADTHSLRAVLDIGDCFVKLDTLYQLLECLKRNQPPSPSSSGPSPASFSIPNSPLVLSSTPSSVEIFPPNPSPPPLNSALVSPVSPTSPFLEVLTASMRPRRRYLHQPCTRLKDTKNTSLMSVLKSATISVSSITVSARPTWGAGPYEIIIQDVTLGSNLIENPSDDAFYQQWLGRNRNFDCFDPDSYNLLFSIQQVTMDRRTQMDSLRILTLGKVAFKALATQWPAPWLVASPFMCGDPNAPLLAVRAEIEGVDFTERVECLRDLVAHLKVTTQEPRVSPNPNVQLSYRVPRLGFEVRCGTIRGRLICGNPRESDPTVLELRNNGFILSLSSSFGRDRSRNSRWNLLSNPDQLSLRMDYKISLIFDPTLIRVRPKSVPLSGLFTSLRSSDAEFLHDPPVVSVECLEIKGAGHAIASLKHDADTVAILMRSSPVLDLHCSTDVLCVELWHPSVMEAIHQVFSIVPSASRLPEPSHSLPLFDRLPGGVSLTMTIARLVVFVTAPDINPLDTMDLSRGFAFRTCVAVQYACMYASHAHRFHDLHHRTETRHKLYLPREKIVDAVAAARTSGITKNVSAHIGIDVSNLSLRSTVATQYDADDPMIAERDDPSLGHQEFLHISKFRINLALSGKRGHVLSTVSDTCDISGEIPHIRATFHLAHVYSALLAIQTIHTLQPVSTPGITAPRPSVLIPFNFKFMVNTLQVMWVLPKENLVTRIDGINVKASTHEPVGVQLNKAVVWVKVPSQLNRWEENVGERWEELLSLQRWNISLPLSTGNMDIAVDGDSARLRIPHGYIFSELIIDTSVTVKALRHLARVAVAGHYTDMPAPESEGPKSMPNISLRVRYLCLEAADDPFETKLAIIWRCGLEAAKHRREREDAFAAKVAAIYQAESKVPIPDTGKTEADYQFGAAHSVSVQEARRRLDEVHALDWTLRLQNHKDELAKAEDIIGQRFHRSASGKGGQTVPNIISVSPIEQLPPLFRATFNGLSLVAQPPSFPTEQLADFLYDRGNGLPRDSEFSLLVPMHLNFTLSSLHITLRDYPLPLFSIPPHRDSSVAALEFDTDIVIAEEMGTDSSVDWIDCPILGPNHGVHGSSQLTISVPKTIMPVKSYANPVLDITASSITTLSWGVSYTPATQDLMRIIETLSSTTRDPSPAIGFWDKLRLIFHWSLVASFKGEVHVHMKGSRNPYEVTNSGSGFVLSFQGNTKWLVGHKNEDDELIQAVSDSLFIAIPDLQHLFAHGERTSYVHHVPETSKPFRKICAKLRSGVRFGIGFALERTCSVDCALGCTGTSFQRKCRHFNFRPHYEVILEKKPAVPLIKGPDDSFNLFRSDFIHLSISLASSTRSPVLGSHHQDPSSLHLTPKSFAHFWSWCSLFDSVLSLPIRQGSYYPPRPISPKLGRHLATLKYRIHLRRLFIMHAYMDESRETWADGVLPWVGVKGMIDEFQVDMHQRDEESTIPGLFPNTLKVIRRKPLYAAEVVLRGLDMRATLAIFEEPLRPKVQMTAPSQRSNYMAHQNLLVTDPSSHWCDKDDFVETDWIPLVIPKLHLLPVVTCPHFTYFKRNSTAPGNTNEASKFGVEQSHTCLLGKEPSVPQVQIIQATARISEIRKLIRARRSNSGRDQDRTSLEKMVNLLENYIALLQQSDKTLDSKDAKLSQSYLLPSYTVSPDEWAEFENVYQIHCPKIYMDSAIRDIMMQYYYCSRARRGLEYHMSTRAVKFIRDQAKAALAADLEPEEDEEKTWGNSKTAQMAASTLRKMLGSDQPKLPVEISTDAVLALDEVDPLNGWSDGVSLRKSHCCLLLKPQIVMRGEGPKDVCIVAAVQAKLSSFAIMDDSNADDPISGKVMSRSYTSVSGLQTFSPATKGTSPVDGCVPYEVLIDLRCESNDFDRLVPQTDATFHYDKFNRLRLRNNITSTVRGSTEKSSFGGTSHHLQDQTDLIRVHIPQFTVSANDEHFQAISHIVTKLLLFSDAAHKTRLDKLETLLFTYDFTDLESAADVVTGLQNRLEDALETQKMAENSQRARLQEEEGQMELLKLKAHIFLLSEELNFLFDAIKLAQDRFDDHTDQKSALLLHASSSEISWKMLDDHRDLLSKLVVQDIDFYWLNRQDSSTGNNLTVGNLQAFDGSRHALWAEILSKHDEPANHPLLKRGLFLSANWTILAPVGGITIYEYFELSLHPLRLQIDARVGRRIMEYLWPARKDRQGAIDDEGEILETQLLTKHSHGIRTSLDSPRALHGFRHDTTKELAPPVLRKLGSSRSFTDLRSRKDTLHPPSLSRMHSTETLRYNLTSDVAEDRKHKNEVAKRAGDAAEMKTRATQKSFVLVRISSLNLLLSIVKEGSFECHDARIRTRDLEYRNQTWSFEELVNQFIPSDMSWRGWVKMAFHQPLLPVLPVARELISKTKWIASSSKAPSQVDAKGPPPKLPRAKVLSVDDNSKLELVHKPRSKSKSPHRGWRKAARRKPEVPIPNITTLPLTDEPESFEIDEEKRPTRSVSRKRMMSLFARRPSSSKGDSSYRTTVLDEFSP</sequence>
<dbReference type="InterPro" id="IPR019441">
    <property type="entry name" value="FMP27/BLTP2/Hobbit_GFWDK_RBG"/>
</dbReference>
<keyword evidence="1" id="KW-0175">Coiled coil</keyword>
<feature type="region of interest" description="Disordered" evidence="2">
    <location>
        <begin position="2755"/>
        <end position="2839"/>
    </location>
</feature>
<dbReference type="Pfam" id="PF10344">
    <property type="entry name" value="Hobbit"/>
    <property type="match status" value="1"/>
</dbReference>
<feature type="domain" description="FMP27 WPPW motif-containing RBG unit" evidence="5">
    <location>
        <begin position="1748"/>
        <end position="2189"/>
    </location>
</feature>
<gene>
    <name evidence="6" type="ORF">BDZ94DRAFT_1297213</name>
</gene>
<dbReference type="SMART" id="SM01216">
    <property type="entry name" value="Fmp27_WPPW"/>
    <property type="match status" value="1"/>
</dbReference>
<name>A0A9P6CL23_9AGAR</name>
<feature type="domain" description="FMP27 SW motif-containing RBG unit" evidence="4">
    <location>
        <begin position="1227"/>
        <end position="1331"/>
    </location>
</feature>
<feature type="coiled-coil region" evidence="1">
    <location>
        <begin position="2304"/>
        <end position="2339"/>
    </location>
</feature>
<evidence type="ECO:0000256" key="1">
    <source>
        <dbReference type="SAM" id="Coils"/>
    </source>
</evidence>
<evidence type="ECO:0000259" key="5">
    <source>
        <dbReference type="SMART" id="SM01216"/>
    </source>
</evidence>
<accession>A0A9P6CL23</accession>
<evidence type="ECO:0000256" key="2">
    <source>
        <dbReference type="SAM" id="MobiDB-lite"/>
    </source>
</evidence>
<feature type="compositionally biased region" description="Basic residues" evidence="2">
    <location>
        <begin position="2756"/>
        <end position="2773"/>
    </location>
</feature>
<dbReference type="EMBL" id="MU150254">
    <property type="protein sequence ID" value="KAF9464454.1"/>
    <property type="molecule type" value="Genomic_DNA"/>
</dbReference>
<dbReference type="Proteomes" id="UP000807353">
    <property type="component" value="Unassembled WGS sequence"/>
</dbReference>
<keyword evidence="7" id="KW-1185">Reference proteome</keyword>
<proteinExistence type="predicted"/>
<protein>
    <submittedName>
        <fullName evidence="6">Golgi-body localization protein domain-containing protein</fullName>
    </submittedName>
</protein>
<dbReference type="SMART" id="SM01214">
    <property type="entry name" value="Fmp27_GFWDK"/>
    <property type="match status" value="1"/>
</dbReference>
<dbReference type="PANTHER" id="PTHR15678">
    <property type="entry name" value="ANTIGEN MLAA-22-RELATED"/>
    <property type="match status" value="1"/>
</dbReference>
<evidence type="ECO:0000313" key="7">
    <source>
        <dbReference type="Proteomes" id="UP000807353"/>
    </source>
</evidence>
<dbReference type="OrthoDB" id="1562405at2759"/>
<dbReference type="SMART" id="SM01215">
    <property type="entry name" value="Fmp27_SW"/>
    <property type="match status" value="1"/>
</dbReference>
<reference evidence="6" key="1">
    <citation type="submission" date="2020-11" db="EMBL/GenBank/DDBJ databases">
        <authorList>
            <consortium name="DOE Joint Genome Institute"/>
            <person name="Ahrendt S."/>
            <person name="Riley R."/>
            <person name="Andreopoulos W."/>
            <person name="Labutti K."/>
            <person name="Pangilinan J."/>
            <person name="Ruiz-Duenas F.J."/>
            <person name="Barrasa J.M."/>
            <person name="Sanchez-Garcia M."/>
            <person name="Camarero S."/>
            <person name="Miyauchi S."/>
            <person name="Serrano A."/>
            <person name="Linde D."/>
            <person name="Babiker R."/>
            <person name="Drula E."/>
            <person name="Ayuso-Fernandez I."/>
            <person name="Pacheco R."/>
            <person name="Padilla G."/>
            <person name="Ferreira P."/>
            <person name="Barriuso J."/>
            <person name="Kellner H."/>
            <person name="Castanera R."/>
            <person name="Alfaro M."/>
            <person name="Ramirez L."/>
            <person name="Pisabarro A.G."/>
            <person name="Kuo A."/>
            <person name="Tritt A."/>
            <person name="Lipzen A."/>
            <person name="He G."/>
            <person name="Yan M."/>
            <person name="Ng V."/>
            <person name="Cullen D."/>
            <person name="Martin F."/>
            <person name="Rosso M.-N."/>
            <person name="Henrissat B."/>
            <person name="Hibbett D."/>
            <person name="Martinez A.T."/>
            <person name="Grigoriev I.V."/>
        </authorList>
    </citation>
    <scope>NUCLEOTIDE SEQUENCE</scope>
    <source>
        <strain evidence="6">CBS 247.69</strain>
    </source>
</reference>